<reference evidence="1 2" key="1">
    <citation type="journal article" date="2024" name="J Genomics">
        <title>Draft genome sequencing and assembly of Favolaschia claudopus CIRM-BRFM 2984 isolated from oak limbs.</title>
        <authorList>
            <person name="Navarro D."/>
            <person name="Drula E."/>
            <person name="Chaduli D."/>
            <person name="Cazenave R."/>
            <person name="Ahrendt S."/>
            <person name="Wang J."/>
            <person name="Lipzen A."/>
            <person name="Daum C."/>
            <person name="Barry K."/>
            <person name="Grigoriev I.V."/>
            <person name="Favel A."/>
            <person name="Rosso M.N."/>
            <person name="Martin F."/>
        </authorList>
    </citation>
    <scope>NUCLEOTIDE SEQUENCE [LARGE SCALE GENOMIC DNA]</scope>
    <source>
        <strain evidence="1 2">CIRM-BRFM 2984</strain>
    </source>
</reference>
<organism evidence="1 2">
    <name type="scientific">Favolaschia claudopus</name>
    <dbReference type="NCBI Taxonomy" id="2862362"/>
    <lineage>
        <taxon>Eukaryota</taxon>
        <taxon>Fungi</taxon>
        <taxon>Dikarya</taxon>
        <taxon>Basidiomycota</taxon>
        <taxon>Agaricomycotina</taxon>
        <taxon>Agaricomycetes</taxon>
        <taxon>Agaricomycetidae</taxon>
        <taxon>Agaricales</taxon>
        <taxon>Marasmiineae</taxon>
        <taxon>Mycenaceae</taxon>
        <taxon>Favolaschia</taxon>
    </lineage>
</organism>
<proteinExistence type="predicted"/>
<name>A0AAW0A8V6_9AGAR</name>
<sequence>KGRVGDSKRTDGLLFRAAALNTVGSYDVDGDISMTEAEAEKASSLTTANVPTVVGTQMNQRKKIAKQKAVEGDTKNQAPEGEEGWIWNLGKYTKMTDEEMDAWESEGDRVQWFRAEADMQRWQEQIEQKLAELSRTRRSFKKMESVWTELATSQPSDRPGAAAYARQKAAMYQKRSSEAHNKLRELGYENLLREDANIVQFVEEERKKQAELIRSSTEAGA</sequence>
<gene>
    <name evidence="1" type="ORF">R3P38DRAFT_2556856</name>
</gene>
<dbReference type="EMBL" id="JAWWNJ010000078">
    <property type="protein sequence ID" value="KAK7005504.1"/>
    <property type="molecule type" value="Genomic_DNA"/>
</dbReference>
<comment type="caution">
    <text evidence="1">The sequence shown here is derived from an EMBL/GenBank/DDBJ whole genome shotgun (WGS) entry which is preliminary data.</text>
</comment>
<dbReference type="AlphaFoldDB" id="A0AAW0A8V6"/>
<accession>A0AAW0A8V6</accession>
<protein>
    <submittedName>
        <fullName evidence="1">CxC2 domain-containing protein</fullName>
    </submittedName>
</protein>
<feature type="non-terminal residue" evidence="1">
    <location>
        <position position="1"/>
    </location>
</feature>
<evidence type="ECO:0000313" key="2">
    <source>
        <dbReference type="Proteomes" id="UP001362999"/>
    </source>
</evidence>
<dbReference type="Proteomes" id="UP001362999">
    <property type="component" value="Unassembled WGS sequence"/>
</dbReference>
<evidence type="ECO:0000313" key="1">
    <source>
        <dbReference type="EMBL" id="KAK7005504.1"/>
    </source>
</evidence>
<keyword evidence="2" id="KW-1185">Reference proteome</keyword>